<dbReference type="GO" id="GO:0039693">
    <property type="term" value="P:viral DNA genome replication"/>
    <property type="evidence" value="ECO:0007669"/>
    <property type="project" value="UniProtKB-UniRule"/>
</dbReference>
<dbReference type="InterPro" id="IPR035975">
    <property type="entry name" value="E2/EBNA1_C_sf"/>
</dbReference>
<evidence type="ECO:0000256" key="10">
    <source>
        <dbReference type="ARBA" id="ARBA00023159"/>
    </source>
</evidence>
<evidence type="ECO:0000313" key="16">
    <source>
        <dbReference type="EMBL" id="AJP70544.1"/>
    </source>
</evidence>
<dbReference type="InterPro" id="IPR036050">
    <property type="entry name" value="Regulatory_protein_E2_N"/>
</dbReference>
<dbReference type="GO" id="GO:0003677">
    <property type="term" value="F:DNA binding"/>
    <property type="evidence" value="ECO:0007669"/>
    <property type="project" value="UniProtKB-UniRule"/>
</dbReference>
<evidence type="ECO:0000256" key="2">
    <source>
        <dbReference type="ARBA" id="ARBA00007794"/>
    </source>
</evidence>
<dbReference type="RefSeq" id="YP_009126909.1">
    <property type="nucleotide sequence ID" value="NC_026640.1"/>
</dbReference>
<feature type="compositionally biased region" description="Low complexity" evidence="13">
    <location>
        <begin position="331"/>
        <end position="359"/>
    </location>
</feature>
<comment type="similarity">
    <text evidence="12">Belongs to the papillomaviridae E2 protein family.</text>
</comment>
<evidence type="ECO:0000259" key="15">
    <source>
        <dbReference type="Pfam" id="PF00511"/>
    </source>
</evidence>
<evidence type="ECO:0000256" key="4">
    <source>
        <dbReference type="ARBA" id="ARBA00022518"/>
    </source>
</evidence>
<keyword evidence="9 12" id="KW-0238">DNA-binding</keyword>
<evidence type="ECO:0000256" key="3">
    <source>
        <dbReference type="ARBA" id="ARBA00022491"/>
    </source>
</evidence>
<accession>A0A0C5LBQ0</accession>
<evidence type="ECO:0000256" key="7">
    <source>
        <dbReference type="ARBA" id="ARBA00022705"/>
    </source>
</evidence>
<evidence type="ECO:0000256" key="11">
    <source>
        <dbReference type="ARBA" id="ARBA00023163"/>
    </source>
</evidence>
<evidence type="ECO:0000256" key="6">
    <source>
        <dbReference type="ARBA" id="ARBA00022562"/>
    </source>
</evidence>
<keyword evidence="11 12" id="KW-0804">Transcription</keyword>
<dbReference type="InterPro" id="IPR042504">
    <property type="entry name" value="Regulatory_protein_E2_N_2"/>
</dbReference>
<gene>
    <name evidence="12 16" type="primary">E2</name>
</gene>
<evidence type="ECO:0000259" key="14">
    <source>
        <dbReference type="Pfam" id="PF00508"/>
    </source>
</evidence>
<comment type="function">
    <text evidence="12">Plays a role in the initiation of viral DNA replication. A dimer of E2 interacts with a dimer of E1 in order to improve specificity of E1 DNA binding activity. Once the complex recognizes and binds DNA at specific sites, the E2 dimer is removed from DNA. E2 also regulates viral transcription through binding to the E2RE response element (5'-ACCNNNNNNGGT-3') present in multiple copies in the regulatory regions of the viral genome. Activates or represses transcription depending on E2RE's position with regards to proximal promoter elements including the TATA-box. Repression occurs by sterically hindering the assembly of the transcription initiation complex.</text>
</comment>
<comment type="PTM">
    <text evidence="12">Phosphorylated.</text>
</comment>
<dbReference type="GO" id="GO:0006351">
    <property type="term" value="P:DNA-templated transcription"/>
    <property type="evidence" value="ECO:0007669"/>
    <property type="project" value="UniProtKB-UniRule"/>
</dbReference>
<evidence type="ECO:0000256" key="13">
    <source>
        <dbReference type="SAM" id="MobiDB-lite"/>
    </source>
</evidence>
<name>A0A0C5LBQ0_9PAPI</name>
<dbReference type="GO" id="GO:0003700">
    <property type="term" value="F:DNA-binding transcription factor activity"/>
    <property type="evidence" value="ECO:0007669"/>
    <property type="project" value="UniProtKB-UniRule"/>
</dbReference>
<reference evidence="16 17" key="1">
    <citation type="submission" date="2014-11" db="EMBL/GenBank/DDBJ databases">
        <title>Complete genome sequence of Canine papillomavirus type 16.</title>
        <authorList>
            <person name="Luff J."/>
            <person name="Mader M."/>
            <person name="Rowland P."/>
            <person name="Orr C."/>
            <person name="Yuan H."/>
        </authorList>
    </citation>
    <scope>NUCLEOTIDE SEQUENCE [LARGE SCALE GENOMIC DNA]</scope>
    <source>
        <strain evidence="16">Chana</strain>
    </source>
</reference>
<evidence type="ECO:0000256" key="5">
    <source>
        <dbReference type="ARBA" id="ARBA00022553"/>
    </source>
</evidence>
<comment type="caution">
    <text evidence="12">Lacks conserved residue(s) required for the propagation of feature annotation.</text>
</comment>
<dbReference type="Gene3D" id="1.10.287.30">
    <property type="entry name" value="E2 (early) protein, N terminal domain, subdomain 1"/>
    <property type="match status" value="1"/>
</dbReference>
<feature type="compositionally biased region" description="Basic and acidic residues" evidence="13">
    <location>
        <begin position="276"/>
        <end position="286"/>
    </location>
</feature>
<evidence type="ECO:0000256" key="1">
    <source>
        <dbReference type="ARBA" id="ARBA00004147"/>
    </source>
</evidence>
<feature type="region of interest" description="DNA-binding domain" evidence="12">
    <location>
        <begin position="391"/>
        <end position="473"/>
    </location>
</feature>
<feature type="compositionally biased region" description="Low complexity" evidence="13">
    <location>
        <begin position="195"/>
        <end position="208"/>
    </location>
</feature>
<dbReference type="InterPro" id="IPR001866">
    <property type="entry name" value="PPV_E2_N"/>
</dbReference>
<evidence type="ECO:0000313" key="17">
    <source>
        <dbReference type="Proteomes" id="UP000171215"/>
    </source>
</evidence>
<feature type="domain" description="Papillomavirus E2 C-terminal" evidence="15">
    <location>
        <begin position="394"/>
        <end position="466"/>
    </location>
</feature>
<evidence type="ECO:0000256" key="12">
    <source>
        <dbReference type="HAMAP-Rule" id="MF_04001"/>
    </source>
</evidence>
<protein>
    <recommendedName>
        <fullName evidence="12">Regulatory protein E2</fullName>
    </recommendedName>
</protein>
<keyword evidence="5 12" id="KW-0597">Phosphoprotein</keyword>
<dbReference type="SUPFAM" id="SSF51332">
    <property type="entry name" value="E2 regulatory, transactivation domain"/>
    <property type="match status" value="1"/>
</dbReference>
<dbReference type="GeneID" id="23698193"/>
<dbReference type="GO" id="GO:0006275">
    <property type="term" value="P:regulation of DNA replication"/>
    <property type="evidence" value="ECO:0007669"/>
    <property type="project" value="UniProtKB-UniRule"/>
</dbReference>
<dbReference type="OrthoDB" id="15886at10239"/>
<comment type="subunit">
    <text evidence="12">Binds DNA as homodimer. Interacts with protein E1; this interaction greatly increases E1 DNA-binding activity. Interacts with protein L1; this interaction enhances E2-dependent replication and transcription activation. Interacts with protein L2; this interaction inhibits E2 transcriptional activity but not DNA replication function E2. Interacts with protein E7; this interaction inhibits E7 oncogenic activity. Interacts with host TAF1; this interaction modulates E2-dependent transcriptional regulation. Interacts with host BRD4; this interaction mediates E2 transcriptional activation function. Additionally, the interaction with host BRD4 on mitotic chromosomes mediates tethering of the viral genome. Interacts with host TOPBP1; this interaction is required for optimal viral DNA replication.</text>
</comment>
<dbReference type="GO" id="GO:0042025">
    <property type="term" value="C:host cell nucleus"/>
    <property type="evidence" value="ECO:0007669"/>
    <property type="project" value="UniProtKB-SubCell"/>
</dbReference>
<dbReference type="HAMAP" id="MF_04001">
    <property type="entry name" value="PPV_E2"/>
    <property type="match status" value="1"/>
</dbReference>
<dbReference type="EMBL" id="KP099966">
    <property type="protein sequence ID" value="AJP70544.1"/>
    <property type="molecule type" value="Genomic_DNA"/>
</dbReference>
<dbReference type="GO" id="GO:0000166">
    <property type="term" value="F:nucleotide binding"/>
    <property type="evidence" value="ECO:0007669"/>
    <property type="project" value="UniProtKB-UniRule"/>
</dbReference>
<proteinExistence type="inferred from homology"/>
<dbReference type="Proteomes" id="UP000171215">
    <property type="component" value="Segment"/>
</dbReference>
<keyword evidence="7 12" id="KW-0235">DNA replication</keyword>
<feature type="region of interest" description="Disordered" evidence="13">
    <location>
        <begin position="194"/>
        <end position="376"/>
    </location>
</feature>
<evidence type="ECO:0000256" key="8">
    <source>
        <dbReference type="ARBA" id="ARBA00023015"/>
    </source>
</evidence>
<dbReference type="Gene3D" id="3.30.70.330">
    <property type="match status" value="1"/>
</dbReference>
<keyword evidence="8 12" id="KW-0805">Transcription regulation</keyword>
<dbReference type="InterPro" id="IPR000427">
    <property type="entry name" value="Papillomavirus_E2_C"/>
</dbReference>
<comment type="subcellular location">
    <subcellularLocation>
        <location evidence="1 12">Host nucleus</location>
    </subcellularLocation>
</comment>
<dbReference type="Gene3D" id="2.170.200.10">
    <property type="entry name" value="Papillomavirus E2 early protein domain"/>
    <property type="match status" value="1"/>
</dbReference>
<keyword evidence="3 12" id="KW-0678">Repressor</keyword>
<feature type="compositionally biased region" description="Acidic residues" evidence="13">
    <location>
        <begin position="251"/>
        <end position="263"/>
    </location>
</feature>
<dbReference type="InterPro" id="IPR012677">
    <property type="entry name" value="Nucleotide-bd_a/b_plait_sf"/>
</dbReference>
<comment type="similarity">
    <text evidence="2">Belongs to the papillomaviridae E8^E2C protein family.</text>
</comment>
<dbReference type="InterPro" id="IPR042503">
    <property type="entry name" value="Regulatory_protein_E2_N_1"/>
</dbReference>
<keyword evidence="10 12" id="KW-0010">Activator</keyword>
<dbReference type="Pfam" id="PF00508">
    <property type="entry name" value="PPV_E2_N"/>
    <property type="match status" value="1"/>
</dbReference>
<dbReference type="KEGG" id="vg:23698193"/>
<feature type="domain" description="Papillomavirus E2 N-terminal" evidence="14">
    <location>
        <begin position="1"/>
        <end position="196"/>
    </location>
</feature>
<keyword evidence="4 12" id="KW-0244">Early protein</keyword>
<evidence type="ECO:0000256" key="9">
    <source>
        <dbReference type="ARBA" id="ARBA00023125"/>
    </source>
</evidence>
<organism evidence="16 17">
    <name type="scientific">Canis familiaris papillomavirus 16</name>
    <dbReference type="NCBI Taxonomy" id="1619253"/>
    <lineage>
        <taxon>Viruses</taxon>
        <taxon>Monodnaviria</taxon>
        <taxon>Shotokuvirae</taxon>
        <taxon>Cossaviricota</taxon>
        <taxon>Papovaviricetes</taxon>
        <taxon>Zurhausenvirales</taxon>
        <taxon>Papillomaviridae</taxon>
        <taxon>Firstpapillomavirinae</taxon>
        <taxon>Chipapillomavirus</taxon>
        <taxon>Chipapillomavirus 2</taxon>
    </lineage>
</organism>
<dbReference type="GO" id="GO:0006260">
    <property type="term" value="P:DNA replication"/>
    <property type="evidence" value="ECO:0007669"/>
    <property type="project" value="UniProtKB-KW"/>
</dbReference>
<dbReference type="Pfam" id="PF00511">
    <property type="entry name" value="PPV_E2_C"/>
    <property type="match status" value="1"/>
</dbReference>
<keyword evidence="6 12" id="KW-1048">Host nucleus</keyword>
<dbReference type="SUPFAM" id="SSF54957">
    <property type="entry name" value="Viral DNA-binding domain"/>
    <property type="match status" value="1"/>
</dbReference>
<dbReference type="InterPro" id="IPR033668">
    <property type="entry name" value="Reg_prot_E2"/>
</dbReference>
<sequence length="473" mass="51840">MENLRKRLDAIQNALLTLYEEGSDSLDDQVQHWNLCRKENVLLHFARKSGLIRLGIQPVPTLTVSSERAKCAIEMQLILQTLQDSPYATERWTLGDTSRERWTAEPQNCLKKGAVIVEVYFDGDPTNAMRYTMWTYVYYVDSNDKWQKTRSNVDREGIWFWDNGHRRYYVRFHEEAKRYSKTGDWQVMFNNDLISSSDPVTSTTSTTTNLGTQAKRPADGESERVAGGGGATAHKKARTEGSDHAPGEPPPAEEETPQQEEPDTVAGLQLGGPVRGESDSSTRKSPADSTRQVVTPVPADTPEPLPGCVSTTPEHPGINPPTDTVPGAGSGPSQASPAPDSPSAARPPAIPLGAEEGPEAGLGPGQQGRLPPANRTTRGSRLLLRQAGNSTPSVIALAGPCNTLKCLRYRVKQYHRDLIGGISTTWYWAGDGAERIGSARILIFFRDNGQRSAFLDRVRLPPSVTLLDSVHSM</sequence>